<dbReference type="SUPFAM" id="SSF50182">
    <property type="entry name" value="Sm-like ribonucleoproteins"/>
    <property type="match status" value="1"/>
</dbReference>
<dbReference type="Gene3D" id="2.30.30.100">
    <property type="match status" value="1"/>
</dbReference>
<dbReference type="GO" id="GO:0031417">
    <property type="term" value="C:NatC complex"/>
    <property type="evidence" value="ECO:0007669"/>
    <property type="project" value="InterPro"/>
</dbReference>
<protein>
    <recommendedName>
        <fullName evidence="1">Sm domain-containing protein</fullName>
    </recommendedName>
</protein>
<dbReference type="OrthoDB" id="368909at2759"/>
<gene>
    <name evidence="2" type="ORF">FIBRA_03483</name>
</gene>
<evidence type="ECO:0000259" key="1">
    <source>
        <dbReference type="SMART" id="SM00651"/>
    </source>
</evidence>
<proteinExistence type="predicted"/>
<dbReference type="HOGENOM" id="CLU_076902_4_5_1"/>
<dbReference type="InParanoid" id="J4I9M7"/>
<organism evidence="2 3">
    <name type="scientific">Fibroporia radiculosa</name>
    <dbReference type="NCBI Taxonomy" id="599839"/>
    <lineage>
        <taxon>Eukaryota</taxon>
        <taxon>Fungi</taxon>
        <taxon>Dikarya</taxon>
        <taxon>Basidiomycota</taxon>
        <taxon>Agaricomycotina</taxon>
        <taxon>Agaricomycetes</taxon>
        <taxon>Polyporales</taxon>
        <taxon>Fibroporiaceae</taxon>
        <taxon>Fibroporia</taxon>
    </lineage>
</organism>
<dbReference type="InterPro" id="IPR050914">
    <property type="entry name" value="snRNP_SmB/NAA38-like"/>
</dbReference>
<keyword evidence="3" id="KW-1185">Reference proteome</keyword>
<sequence length="107" mass="11672">MSDAPPRPPVPVSIQRVKALLRLPIRLSIQDGRIFIGTFAGVDKQLNILLINSEEFRIGADYVDGNPNGRFVGQVMVPWRLVVKVEASVPPESRSAAAMGDGDELYA</sequence>
<evidence type="ECO:0000313" key="2">
    <source>
        <dbReference type="EMBL" id="CCM01431.1"/>
    </source>
</evidence>
<dbReference type="EMBL" id="HE797032">
    <property type="protein sequence ID" value="CCM01431.1"/>
    <property type="molecule type" value="Genomic_DNA"/>
</dbReference>
<dbReference type="STRING" id="599839.J4I9M7"/>
<dbReference type="InterPro" id="IPR001163">
    <property type="entry name" value="Sm_dom_euk/arc"/>
</dbReference>
<dbReference type="InterPro" id="IPR034110">
    <property type="entry name" value="LSMD1_Sm"/>
</dbReference>
<dbReference type="GeneID" id="24096342"/>
<reference evidence="2 3" key="1">
    <citation type="journal article" date="2012" name="Appl. Environ. Microbiol.">
        <title>Short-read sequencing for genomic analysis of the brown rot fungus Fibroporia radiculosa.</title>
        <authorList>
            <person name="Tang J.D."/>
            <person name="Perkins A.D."/>
            <person name="Sonstegard T.S."/>
            <person name="Schroeder S.G."/>
            <person name="Burgess S.C."/>
            <person name="Diehl S.V."/>
        </authorList>
    </citation>
    <scope>NUCLEOTIDE SEQUENCE [LARGE SCALE GENOMIC DNA]</scope>
    <source>
        <strain evidence="2 3">TFFH 294</strain>
    </source>
</reference>
<name>J4I9M7_9APHY</name>
<feature type="domain" description="Sm" evidence="1">
    <location>
        <begin position="15"/>
        <end position="87"/>
    </location>
</feature>
<dbReference type="Proteomes" id="UP000006352">
    <property type="component" value="Unassembled WGS sequence"/>
</dbReference>
<dbReference type="RefSeq" id="XP_012180714.1">
    <property type="nucleotide sequence ID" value="XM_012325324.1"/>
</dbReference>
<dbReference type="InterPro" id="IPR010920">
    <property type="entry name" value="LSM_dom_sf"/>
</dbReference>
<accession>J4I9M7</accession>
<dbReference type="Pfam" id="PF01423">
    <property type="entry name" value="LSM"/>
    <property type="match status" value="1"/>
</dbReference>
<dbReference type="CDD" id="cd06168">
    <property type="entry name" value="LSMD1"/>
    <property type="match status" value="1"/>
</dbReference>
<dbReference type="PANTHER" id="PTHR10701">
    <property type="entry name" value="SMALL NUCLEAR RIBONUCLEOPROTEIN-ASSOCIATED PROTEIN B AND N"/>
    <property type="match status" value="1"/>
</dbReference>
<dbReference type="SMART" id="SM00651">
    <property type="entry name" value="Sm"/>
    <property type="match status" value="1"/>
</dbReference>
<evidence type="ECO:0000313" key="3">
    <source>
        <dbReference type="Proteomes" id="UP000006352"/>
    </source>
</evidence>
<dbReference type="AlphaFoldDB" id="J4I9M7"/>
<dbReference type="PANTHER" id="PTHR10701:SF5">
    <property type="entry name" value="N-ALPHA-ACETYLTRANSFERASE 38, NATC AUXILIARY SUBUNIT"/>
    <property type="match status" value="1"/>
</dbReference>